<dbReference type="Proteomes" id="UP001329430">
    <property type="component" value="Chromosome 2"/>
</dbReference>
<proteinExistence type="predicted"/>
<dbReference type="GO" id="GO:0000164">
    <property type="term" value="C:protein phosphatase type 1 complex"/>
    <property type="evidence" value="ECO:0007669"/>
    <property type="project" value="TreeGrafter"/>
</dbReference>
<protein>
    <recommendedName>
        <fullName evidence="4">Protein phosphatase 1 regulatory subunit 15A/B C-terminal domain-containing protein</fullName>
    </recommendedName>
</protein>
<name>A0AAN7VHE4_9COLE</name>
<reference evidence="2 3" key="1">
    <citation type="journal article" date="2024" name="Insects">
        <title>An Improved Chromosome-Level Genome Assembly of the Firefly Pyrocoelia pectoralis.</title>
        <authorList>
            <person name="Fu X."/>
            <person name="Meyer-Rochow V.B."/>
            <person name="Ballantyne L."/>
            <person name="Zhu X."/>
        </authorList>
    </citation>
    <scope>NUCLEOTIDE SEQUENCE [LARGE SCALE GENOMIC DNA]</scope>
    <source>
        <strain evidence="2">XCY_ONT2</strain>
    </source>
</reference>
<dbReference type="InterPro" id="IPR051254">
    <property type="entry name" value="PPP1R15"/>
</dbReference>
<dbReference type="GO" id="GO:0034976">
    <property type="term" value="P:response to endoplasmic reticulum stress"/>
    <property type="evidence" value="ECO:0007669"/>
    <property type="project" value="TreeGrafter"/>
</dbReference>
<comment type="caution">
    <text evidence="2">The sequence shown here is derived from an EMBL/GenBank/DDBJ whole genome shotgun (WGS) entry which is preliminary data.</text>
</comment>
<evidence type="ECO:0000313" key="3">
    <source>
        <dbReference type="Proteomes" id="UP001329430"/>
    </source>
</evidence>
<evidence type="ECO:0000313" key="2">
    <source>
        <dbReference type="EMBL" id="KAK5648087.1"/>
    </source>
</evidence>
<accession>A0AAN7VHE4</accession>
<gene>
    <name evidence="2" type="ORF">RI129_002979</name>
</gene>
<dbReference type="PANTHER" id="PTHR16489:SF12">
    <property type="entry name" value="GH11727P"/>
    <property type="match status" value="1"/>
</dbReference>
<dbReference type="AlphaFoldDB" id="A0AAN7VHE4"/>
<keyword evidence="3" id="KW-1185">Reference proteome</keyword>
<evidence type="ECO:0000256" key="1">
    <source>
        <dbReference type="SAM" id="MobiDB-lite"/>
    </source>
</evidence>
<sequence length="481" mass="55578">MLLDSSANKAEPTITNISSILLTEIKVIWSKSSIPIVSDQQILHLIKEFHKKYRNVKKPIKNRKTDHLNSKLNNFKNVYENKLFDISLCKCKNISLCSCKIKVPVRERTFLSDQRSERKMVIGSVDRATTKRIERAAYRKATETTTAARSSDLNECHLFPKPSTSKGFIDEGSGNESSDKNSSGEVEMNNSRIEANRCDSLQNTNQMRVKLPSLAQACDRTGVSDRSAATIVSAVLKDLGLINEDRTEKIIDRSKVRRERKKNRDNDTMKTLAGIPCFEEFKAFGTLKFIVLQFHEYFDALIGIRDLKKLKFNIDLQNDLLTRSDGNNFSLYYNKPSNIKVLPHSKQIHTVSYCKSNQDIFIQEQRLNKIILNEGLYKIYNGNVNIILGNTTNDEQEIEIDQLNEEPIDPEEVIFDESRNKVHVMVVWCFAYTEARKGPWQTMALDRYRFHRRIEQLNRILSPVLQENHRAEVYHKRFQGH</sequence>
<feature type="region of interest" description="Disordered" evidence="1">
    <location>
        <begin position="162"/>
        <end position="188"/>
    </location>
</feature>
<feature type="compositionally biased region" description="Polar residues" evidence="1">
    <location>
        <begin position="174"/>
        <end position="188"/>
    </location>
</feature>
<dbReference type="GO" id="GO:0019888">
    <property type="term" value="F:protein phosphatase regulator activity"/>
    <property type="evidence" value="ECO:0007669"/>
    <property type="project" value="TreeGrafter"/>
</dbReference>
<dbReference type="PANTHER" id="PTHR16489">
    <property type="entry name" value="GH11727P"/>
    <property type="match status" value="1"/>
</dbReference>
<evidence type="ECO:0008006" key="4">
    <source>
        <dbReference type="Google" id="ProtNLM"/>
    </source>
</evidence>
<dbReference type="EMBL" id="JAVRBK010000002">
    <property type="protein sequence ID" value="KAK5648087.1"/>
    <property type="molecule type" value="Genomic_DNA"/>
</dbReference>
<organism evidence="2 3">
    <name type="scientific">Pyrocoelia pectoralis</name>
    <dbReference type="NCBI Taxonomy" id="417401"/>
    <lineage>
        <taxon>Eukaryota</taxon>
        <taxon>Metazoa</taxon>
        <taxon>Ecdysozoa</taxon>
        <taxon>Arthropoda</taxon>
        <taxon>Hexapoda</taxon>
        <taxon>Insecta</taxon>
        <taxon>Pterygota</taxon>
        <taxon>Neoptera</taxon>
        <taxon>Endopterygota</taxon>
        <taxon>Coleoptera</taxon>
        <taxon>Polyphaga</taxon>
        <taxon>Elateriformia</taxon>
        <taxon>Elateroidea</taxon>
        <taxon>Lampyridae</taxon>
        <taxon>Lampyrinae</taxon>
        <taxon>Pyrocoelia</taxon>
    </lineage>
</organism>
<dbReference type="GO" id="GO:0005783">
    <property type="term" value="C:endoplasmic reticulum"/>
    <property type="evidence" value="ECO:0007669"/>
    <property type="project" value="TreeGrafter"/>
</dbReference>